<protein>
    <recommendedName>
        <fullName evidence="4">Phr family secreted Rap phosphatase inhibitor</fullName>
    </recommendedName>
</protein>
<keyword evidence="3" id="KW-1185">Reference proteome</keyword>
<dbReference type="Proteomes" id="UP001389717">
    <property type="component" value="Unassembled WGS sequence"/>
</dbReference>
<evidence type="ECO:0000313" key="3">
    <source>
        <dbReference type="Proteomes" id="UP001389717"/>
    </source>
</evidence>
<name>A0ABU9K3V4_9BACI</name>
<comment type="caution">
    <text evidence="2">The sequence shown here is derived from an EMBL/GenBank/DDBJ whole genome shotgun (WGS) entry which is preliminary data.</text>
</comment>
<proteinExistence type="predicted"/>
<feature type="signal peptide" evidence="1">
    <location>
        <begin position="1"/>
        <end position="24"/>
    </location>
</feature>
<dbReference type="EMBL" id="JBBYAF010000001">
    <property type="protein sequence ID" value="MEL3970736.1"/>
    <property type="molecule type" value="Genomic_DNA"/>
</dbReference>
<evidence type="ECO:0000256" key="1">
    <source>
        <dbReference type="SAM" id="SignalP"/>
    </source>
</evidence>
<dbReference type="RefSeq" id="WP_341979254.1">
    <property type="nucleotide sequence ID" value="NZ_JBBYAF010000001.1"/>
</dbReference>
<keyword evidence="1" id="KW-0732">Signal</keyword>
<feature type="chain" id="PRO_5045845725" description="Phr family secreted Rap phosphatase inhibitor" evidence="1">
    <location>
        <begin position="25"/>
        <end position="43"/>
    </location>
</feature>
<gene>
    <name evidence="2" type="ORF">AAEO50_00440</name>
</gene>
<accession>A0ABU9K3V4</accession>
<sequence>MKKHFLAILTASILLLGVAGFTSNTTEEAGATIQKLELPGSAH</sequence>
<organism evidence="2 3">
    <name type="scientific">Rossellomorea oryzaecorticis</name>
    <dbReference type="NCBI Taxonomy" id="1396505"/>
    <lineage>
        <taxon>Bacteria</taxon>
        <taxon>Bacillati</taxon>
        <taxon>Bacillota</taxon>
        <taxon>Bacilli</taxon>
        <taxon>Bacillales</taxon>
        <taxon>Bacillaceae</taxon>
        <taxon>Rossellomorea</taxon>
    </lineage>
</organism>
<evidence type="ECO:0008006" key="4">
    <source>
        <dbReference type="Google" id="ProtNLM"/>
    </source>
</evidence>
<reference evidence="2 3" key="1">
    <citation type="submission" date="2024-04" db="EMBL/GenBank/DDBJ databases">
        <title>Bacillus oryzaecorticis sp. nov., a moderately halophilic bacterium isolated from rice husks.</title>
        <authorList>
            <person name="Zhu H.-S."/>
        </authorList>
    </citation>
    <scope>NUCLEOTIDE SEQUENCE [LARGE SCALE GENOMIC DNA]</scope>
    <source>
        <strain evidence="2 3">ZC255</strain>
    </source>
</reference>
<evidence type="ECO:0000313" key="2">
    <source>
        <dbReference type="EMBL" id="MEL3970736.1"/>
    </source>
</evidence>